<comment type="subcellular location">
    <subcellularLocation>
        <location evidence="1">Membrane</location>
    </subcellularLocation>
</comment>
<reference evidence="8" key="1">
    <citation type="submission" date="2020-11" db="EMBL/GenBank/DDBJ databases">
        <authorList>
            <person name="Tran Van P."/>
        </authorList>
    </citation>
    <scope>NUCLEOTIDE SEQUENCE</scope>
</reference>
<evidence type="ECO:0000256" key="1">
    <source>
        <dbReference type="ARBA" id="ARBA00004370"/>
    </source>
</evidence>
<name>A0A7R9QNM0_9ACAR</name>
<dbReference type="SUPFAM" id="SSF81321">
    <property type="entry name" value="Family A G protein-coupled receptor-like"/>
    <property type="match status" value="1"/>
</dbReference>
<feature type="transmembrane region" description="Helical" evidence="6">
    <location>
        <begin position="181"/>
        <end position="200"/>
    </location>
</feature>
<dbReference type="OrthoDB" id="5962323at2759"/>
<evidence type="ECO:0000259" key="7">
    <source>
        <dbReference type="PROSITE" id="PS50262"/>
    </source>
</evidence>
<sequence>YVYICHPTTAKSWCTRPRVWRTTIALFLTAFLTQLSRFFDSKYESTEFEWNGGREWACSRDIADWVEGIVGANIYFPIYYGFRILFVNVGPCLALVVLNLLLFRALKNAQKKRKILFKDKKTCESKKIRDSNSTTYMLIVVVTVFLMVEIPMAVATLIHILANMSIISFANESYKYLKITILVSNFIIMLSFPLNFAIYCGMSAKFRITFNELVIKRFRTNRQASEPNHYTHVNSQRLAILWAHSPYIFFKC</sequence>
<evidence type="ECO:0000313" key="9">
    <source>
        <dbReference type="Proteomes" id="UP000728032"/>
    </source>
</evidence>
<protein>
    <recommendedName>
        <fullName evidence="7">G-protein coupled receptors family 1 profile domain-containing protein</fullName>
    </recommendedName>
</protein>
<dbReference type="PANTHER" id="PTHR47023:SF1">
    <property type="entry name" value="SEX PEPTIDE RECEPTOR"/>
    <property type="match status" value="1"/>
</dbReference>
<feature type="transmembrane region" description="Helical" evidence="6">
    <location>
        <begin position="80"/>
        <end position="103"/>
    </location>
</feature>
<dbReference type="Gene3D" id="1.20.1070.10">
    <property type="entry name" value="Rhodopsin 7-helix transmembrane proteins"/>
    <property type="match status" value="1"/>
</dbReference>
<feature type="non-terminal residue" evidence="8">
    <location>
        <position position="252"/>
    </location>
</feature>
<evidence type="ECO:0000256" key="4">
    <source>
        <dbReference type="ARBA" id="ARBA00022989"/>
    </source>
</evidence>
<keyword evidence="4 6" id="KW-1133">Transmembrane helix</keyword>
<dbReference type="GO" id="GO:0004930">
    <property type="term" value="F:G protein-coupled receptor activity"/>
    <property type="evidence" value="ECO:0007669"/>
    <property type="project" value="InterPro"/>
</dbReference>
<keyword evidence="5 6" id="KW-0472">Membrane</keyword>
<gene>
    <name evidence="8" type="ORF">ONB1V03_LOCUS9354</name>
</gene>
<dbReference type="InterPro" id="IPR017452">
    <property type="entry name" value="GPCR_Rhodpsn_7TM"/>
</dbReference>
<evidence type="ECO:0000256" key="6">
    <source>
        <dbReference type="SAM" id="Phobius"/>
    </source>
</evidence>
<dbReference type="Proteomes" id="UP000728032">
    <property type="component" value="Unassembled WGS sequence"/>
</dbReference>
<feature type="non-terminal residue" evidence="8">
    <location>
        <position position="1"/>
    </location>
</feature>
<keyword evidence="3 6" id="KW-0812">Transmembrane</keyword>
<dbReference type="Pfam" id="PF00001">
    <property type="entry name" value="7tm_1"/>
    <property type="match status" value="1"/>
</dbReference>
<dbReference type="AlphaFoldDB" id="A0A7R9QNM0"/>
<evidence type="ECO:0000256" key="2">
    <source>
        <dbReference type="ARBA" id="ARBA00010663"/>
    </source>
</evidence>
<feature type="transmembrane region" description="Helical" evidence="6">
    <location>
        <begin position="136"/>
        <end position="161"/>
    </location>
</feature>
<dbReference type="PROSITE" id="PS50262">
    <property type="entry name" value="G_PROTEIN_RECEP_F1_2"/>
    <property type="match status" value="1"/>
</dbReference>
<dbReference type="EMBL" id="OC920665">
    <property type="protein sequence ID" value="CAD7652693.1"/>
    <property type="molecule type" value="Genomic_DNA"/>
</dbReference>
<dbReference type="GO" id="GO:0016020">
    <property type="term" value="C:membrane"/>
    <property type="evidence" value="ECO:0007669"/>
    <property type="project" value="UniProtKB-SubCell"/>
</dbReference>
<proteinExistence type="inferred from homology"/>
<accession>A0A7R9QNM0</accession>
<feature type="transmembrane region" description="Helical" evidence="6">
    <location>
        <begin position="19"/>
        <end position="39"/>
    </location>
</feature>
<feature type="domain" description="G-protein coupled receptors family 1 profile" evidence="7">
    <location>
        <begin position="1"/>
        <end position="199"/>
    </location>
</feature>
<organism evidence="8">
    <name type="scientific">Oppiella nova</name>
    <dbReference type="NCBI Taxonomy" id="334625"/>
    <lineage>
        <taxon>Eukaryota</taxon>
        <taxon>Metazoa</taxon>
        <taxon>Ecdysozoa</taxon>
        <taxon>Arthropoda</taxon>
        <taxon>Chelicerata</taxon>
        <taxon>Arachnida</taxon>
        <taxon>Acari</taxon>
        <taxon>Acariformes</taxon>
        <taxon>Sarcoptiformes</taxon>
        <taxon>Oribatida</taxon>
        <taxon>Brachypylina</taxon>
        <taxon>Oppioidea</taxon>
        <taxon>Oppiidae</taxon>
        <taxon>Oppiella</taxon>
    </lineage>
</organism>
<evidence type="ECO:0000313" key="8">
    <source>
        <dbReference type="EMBL" id="CAD7652693.1"/>
    </source>
</evidence>
<evidence type="ECO:0000256" key="3">
    <source>
        <dbReference type="ARBA" id="ARBA00022692"/>
    </source>
</evidence>
<comment type="similarity">
    <text evidence="2">Belongs to the G-protein coupled receptor 1 family.</text>
</comment>
<evidence type="ECO:0000256" key="5">
    <source>
        <dbReference type="ARBA" id="ARBA00023136"/>
    </source>
</evidence>
<dbReference type="EMBL" id="CAJPVJ010005840">
    <property type="protein sequence ID" value="CAG2169880.1"/>
    <property type="molecule type" value="Genomic_DNA"/>
</dbReference>
<dbReference type="InterPro" id="IPR000276">
    <property type="entry name" value="GPCR_Rhodpsn"/>
</dbReference>
<dbReference type="InterPro" id="IPR053071">
    <property type="entry name" value="GPCR1-related_rcpt"/>
</dbReference>
<dbReference type="PANTHER" id="PTHR47023">
    <property type="entry name" value="SEX PEPTIDE RECEPTOR"/>
    <property type="match status" value="1"/>
</dbReference>
<keyword evidence="9" id="KW-1185">Reference proteome</keyword>